<proteinExistence type="inferred from homology"/>
<dbReference type="RefSeq" id="WP_085120696.1">
    <property type="nucleotide sequence ID" value="NZ_FWZX01000001.1"/>
</dbReference>
<dbReference type="InterPro" id="IPR025110">
    <property type="entry name" value="AMP-bd_C"/>
</dbReference>
<dbReference type="InterPro" id="IPR045851">
    <property type="entry name" value="AMP-bd_C_sf"/>
</dbReference>
<feature type="domain" description="AMP-dependent synthetase/ligase" evidence="6">
    <location>
        <begin position="34"/>
        <end position="399"/>
    </location>
</feature>
<dbReference type="InterPro" id="IPR017621">
    <property type="entry name" value="Cyclohxane-COOH-CoA_Ligase"/>
</dbReference>
<evidence type="ECO:0000259" key="6">
    <source>
        <dbReference type="Pfam" id="PF00501"/>
    </source>
</evidence>
<dbReference type="GO" id="GO:0031956">
    <property type="term" value="F:medium-chain fatty acid-CoA ligase activity"/>
    <property type="evidence" value="ECO:0007669"/>
    <property type="project" value="TreeGrafter"/>
</dbReference>
<keyword evidence="9" id="KW-1185">Reference proteome</keyword>
<evidence type="ECO:0000256" key="1">
    <source>
        <dbReference type="ARBA" id="ARBA00006432"/>
    </source>
</evidence>
<evidence type="ECO:0000256" key="4">
    <source>
        <dbReference type="ARBA" id="ARBA00066616"/>
    </source>
</evidence>
<dbReference type="SUPFAM" id="SSF56801">
    <property type="entry name" value="Acetyl-CoA synthetase-like"/>
    <property type="match status" value="1"/>
</dbReference>
<dbReference type="Pfam" id="PF00501">
    <property type="entry name" value="AMP-binding"/>
    <property type="match status" value="1"/>
</dbReference>
<comment type="similarity">
    <text evidence="1">Belongs to the ATP-dependent AMP-binding enzyme family.</text>
</comment>
<dbReference type="EMBL" id="FWZX01000001">
    <property type="protein sequence ID" value="SME90907.1"/>
    <property type="molecule type" value="Genomic_DNA"/>
</dbReference>
<name>A0A1Y6B547_9PROT</name>
<feature type="domain" description="AMP-binding enzyme C-terminal" evidence="7">
    <location>
        <begin position="448"/>
        <end position="524"/>
    </location>
</feature>
<sequence>MEFDPVLIAPRRRQMRAQGFWPDRTINDYLAACLAERPDQEALVGTNSVSGEETRLTYRQLAERAERIAGGLVRLGIGAGDVVSYQLPNWWQFTALYLACARIGAVANPLMPIFRHRELIFMLGLAESRLLVVPRVFRGFDYQAMAKEVQAEVPTLERVVAIGDPGPEGFEAVLMAGAPVAGPAPTGPDDVTQLLYTSGTTGEPKGVMHSSNTLISNLLPYAERLGLGSGDVVLMASPMAHQTGFMYGLMMPILLGARAVLQDVWEPKRAAALIAAEGVSFTMASTPFLNDLAEAVVAGGLSLPSLRIFLAAGAPIPRPLVQKAKEGLGAAIVSAWGMTENGAVTTTKLDDPEEKAANTDGCCLPGMAARVVDAGGREVPRGEEGRLLVRGCSLFAGYLKRPEWNNTDAEGWFDTGDLARMDAEGYIRISGRAKDIIIRGGENVPVVEIEGLLFKHPSVAAVAIVGFPDARLGERAVAFVTLREGTSLTFGEMTEFLAQQRIARQYLPERLEIVEELPRTPSGKVQKFKLREVAQAFSPTTA</sequence>
<keyword evidence="2 8" id="KW-0436">Ligase</keyword>
<dbReference type="CDD" id="cd05903">
    <property type="entry name" value="CHC_CoA_lg"/>
    <property type="match status" value="1"/>
</dbReference>
<evidence type="ECO:0000256" key="2">
    <source>
        <dbReference type="ARBA" id="ARBA00022598"/>
    </source>
</evidence>
<dbReference type="PANTHER" id="PTHR43201:SF5">
    <property type="entry name" value="MEDIUM-CHAIN ACYL-COA LIGASE ACSF2, MITOCHONDRIAL"/>
    <property type="match status" value="1"/>
</dbReference>
<organism evidence="8 9">
    <name type="scientific">Tistlia consotensis USBA 355</name>
    <dbReference type="NCBI Taxonomy" id="560819"/>
    <lineage>
        <taxon>Bacteria</taxon>
        <taxon>Pseudomonadati</taxon>
        <taxon>Pseudomonadota</taxon>
        <taxon>Alphaproteobacteria</taxon>
        <taxon>Rhodospirillales</taxon>
        <taxon>Rhodovibrionaceae</taxon>
        <taxon>Tistlia</taxon>
    </lineage>
</organism>
<dbReference type="Proteomes" id="UP000192917">
    <property type="component" value="Unassembled WGS sequence"/>
</dbReference>
<dbReference type="Gene3D" id="3.30.300.30">
    <property type="match status" value="1"/>
</dbReference>
<evidence type="ECO:0000259" key="7">
    <source>
        <dbReference type="Pfam" id="PF13193"/>
    </source>
</evidence>
<dbReference type="InterPro" id="IPR042099">
    <property type="entry name" value="ANL_N_sf"/>
</dbReference>
<gene>
    <name evidence="8" type="ORF">SAMN05428998_101350</name>
</gene>
<dbReference type="NCBIfam" id="TIGR03208">
    <property type="entry name" value="cyc_hxne_CoA_lg"/>
    <property type="match status" value="1"/>
</dbReference>
<dbReference type="InterPro" id="IPR000873">
    <property type="entry name" value="AMP-dep_synth/lig_dom"/>
</dbReference>
<evidence type="ECO:0000256" key="3">
    <source>
        <dbReference type="ARBA" id="ARBA00051915"/>
    </source>
</evidence>
<protein>
    <recommendedName>
        <fullName evidence="5">3-methylmercaptopropionyl-CoA ligase</fullName>
        <ecNumber evidence="4">6.2.1.44</ecNumber>
    </recommendedName>
</protein>
<dbReference type="AlphaFoldDB" id="A0A1Y6B547"/>
<dbReference type="EC" id="6.2.1.44" evidence="4"/>
<dbReference type="Pfam" id="PF13193">
    <property type="entry name" value="AMP-binding_C"/>
    <property type="match status" value="1"/>
</dbReference>
<evidence type="ECO:0000256" key="5">
    <source>
        <dbReference type="ARBA" id="ARBA00067668"/>
    </source>
</evidence>
<dbReference type="STRING" id="560819.SAMN05428998_101350"/>
<dbReference type="PANTHER" id="PTHR43201">
    <property type="entry name" value="ACYL-COA SYNTHETASE"/>
    <property type="match status" value="1"/>
</dbReference>
<dbReference type="Gene3D" id="3.40.50.12780">
    <property type="entry name" value="N-terminal domain of ligase-like"/>
    <property type="match status" value="1"/>
</dbReference>
<dbReference type="GO" id="GO:0006631">
    <property type="term" value="P:fatty acid metabolic process"/>
    <property type="evidence" value="ECO:0007669"/>
    <property type="project" value="TreeGrafter"/>
</dbReference>
<evidence type="ECO:0000313" key="8">
    <source>
        <dbReference type="EMBL" id="SME90907.1"/>
    </source>
</evidence>
<reference evidence="8 9" key="1">
    <citation type="submission" date="2017-04" db="EMBL/GenBank/DDBJ databases">
        <authorList>
            <person name="Afonso C.L."/>
            <person name="Miller P.J."/>
            <person name="Scott M.A."/>
            <person name="Spackman E."/>
            <person name="Goraichik I."/>
            <person name="Dimitrov K.M."/>
            <person name="Suarez D.L."/>
            <person name="Swayne D.E."/>
        </authorList>
    </citation>
    <scope>NUCLEOTIDE SEQUENCE [LARGE SCALE GENOMIC DNA]</scope>
    <source>
        <strain evidence="8 9">USBA 355</strain>
    </source>
</reference>
<comment type="catalytic activity">
    <reaction evidence="3">
        <text>3-(methylsulfanyl)propanoate + ATP + CoA = 3-(methylsulfanyl)propanoyl-CoA + AMP + diphosphate</text>
        <dbReference type="Rhea" id="RHEA:43052"/>
        <dbReference type="ChEBI" id="CHEBI:30616"/>
        <dbReference type="ChEBI" id="CHEBI:33019"/>
        <dbReference type="ChEBI" id="CHEBI:49016"/>
        <dbReference type="ChEBI" id="CHEBI:57287"/>
        <dbReference type="ChEBI" id="CHEBI:82815"/>
        <dbReference type="ChEBI" id="CHEBI:456215"/>
        <dbReference type="EC" id="6.2.1.44"/>
    </reaction>
    <physiologicalReaction direction="left-to-right" evidence="3">
        <dbReference type="Rhea" id="RHEA:43053"/>
    </physiologicalReaction>
</comment>
<dbReference type="PROSITE" id="PS00455">
    <property type="entry name" value="AMP_BINDING"/>
    <property type="match status" value="1"/>
</dbReference>
<accession>A0A1Y6B547</accession>
<evidence type="ECO:0000313" key="9">
    <source>
        <dbReference type="Proteomes" id="UP000192917"/>
    </source>
</evidence>
<dbReference type="FunFam" id="3.30.300.30:FF:000008">
    <property type="entry name" value="2,3-dihydroxybenzoate-AMP ligase"/>
    <property type="match status" value="1"/>
</dbReference>
<dbReference type="InterPro" id="IPR020845">
    <property type="entry name" value="AMP-binding_CS"/>
</dbReference>